<evidence type="ECO:0000256" key="1">
    <source>
        <dbReference type="SAM" id="MobiDB-lite"/>
    </source>
</evidence>
<proteinExistence type="predicted"/>
<keyword evidence="3" id="KW-1185">Reference proteome</keyword>
<sequence length="63" mass="7008">MKATAKSHRGRSELKVDESARGQIQKTILALGSGPKCPWASSKDRFSVGIWPKVPMAKRKRPF</sequence>
<organism evidence="2 3">
    <name type="scientific">Camelliibacillus cellulosilyticus</name>
    <dbReference type="NCBI Taxonomy" id="2174486"/>
    <lineage>
        <taxon>Bacteria</taxon>
        <taxon>Bacillati</taxon>
        <taxon>Bacillota</taxon>
        <taxon>Bacilli</taxon>
        <taxon>Bacillales</taxon>
        <taxon>Sporolactobacillaceae</taxon>
        <taxon>Camelliibacillus</taxon>
    </lineage>
</organism>
<feature type="compositionally biased region" description="Basic and acidic residues" evidence="1">
    <location>
        <begin position="10"/>
        <end position="20"/>
    </location>
</feature>
<feature type="region of interest" description="Disordered" evidence="1">
    <location>
        <begin position="1"/>
        <end position="21"/>
    </location>
</feature>
<accession>A0ABV9GK47</accession>
<reference evidence="3" key="1">
    <citation type="journal article" date="2019" name="Int. J. Syst. Evol. Microbiol.">
        <title>The Global Catalogue of Microorganisms (GCM) 10K type strain sequencing project: providing services to taxonomists for standard genome sequencing and annotation.</title>
        <authorList>
            <consortium name="The Broad Institute Genomics Platform"/>
            <consortium name="The Broad Institute Genome Sequencing Center for Infectious Disease"/>
            <person name="Wu L."/>
            <person name="Ma J."/>
        </authorList>
    </citation>
    <scope>NUCLEOTIDE SEQUENCE [LARGE SCALE GENOMIC DNA]</scope>
    <source>
        <strain evidence="3">CGMCC 1.16306</strain>
    </source>
</reference>
<name>A0ABV9GK47_9BACL</name>
<gene>
    <name evidence="2" type="ORF">ACFO4N_06980</name>
</gene>
<protein>
    <submittedName>
        <fullName evidence="2">Uncharacterized protein</fullName>
    </submittedName>
</protein>
<dbReference type="Proteomes" id="UP001596022">
    <property type="component" value="Unassembled WGS sequence"/>
</dbReference>
<dbReference type="EMBL" id="JBHSFW010000001">
    <property type="protein sequence ID" value="MFC4618476.1"/>
    <property type="molecule type" value="Genomic_DNA"/>
</dbReference>
<comment type="caution">
    <text evidence="2">The sequence shown here is derived from an EMBL/GenBank/DDBJ whole genome shotgun (WGS) entry which is preliminary data.</text>
</comment>
<evidence type="ECO:0000313" key="2">
    <source>
        <dbReference type="EMBL" id="MFC4618476.1"/>
    </source>
</evidence>
<evidence type="ECO:0000313" key="3">
    <source>
        <dbReference type="Proteomes" id="UP001596022"/>
    </source>
</evidence>